<protein>
    <submittedName>
        <fullName evidence="5">OmpA family protein</fullName>
    </submittedName>
</protein>
<dbReference type="Proteomes" id="UP001487296">
    <property type="component" value="Unassembled WGS sequence"/>
</dbReference>
<dbReference type="InterPro" id="IPR011250">
    <property type="entry name" value="OMP/PagP_B-barrel"/>
</dbReference>
<dbReference type="PANTHER" id="PTHR30329:SF21">
    <property type="entry name" value="LIPOPROTEIN YIAD-RELATED"/>
    <property type="match status" value="1"/>
</dbReference>
<evidence type="ECO:0000259" key="4">
    <source>
        <dbReference type="PROSITE" id="PS51123"/>
    </source>
</evidence>
<evidence type="ECO:0000313" key="5">
    <source>
        <dbReference type="EMBL" id="MEQ2486674.1"/>
    </source>
</evidence>
<organism evidence="5 6">
    <name type="scientific">Hallella faecis</name>
    <dbReference type="NCBI Taxonomy" id="2841596"/>
    <lineage>
        <taxon>Bacteria</taxon>
        <taxon>Pseudomonadati</taxon>
        <taxon>Bacteroidota</taxon>
        <taxon>Bacteroidia</taxon>
        <taxon>Bacteroidales</taxon>
        <taxon>Prevotellaceae</taxon>
        <taxon>Hallella</taxon>
    </lineage>
</organism>
<comment type="caution">
    <text evidence="5">The sequence shown here is derived from an EMBL/GenBank/DDBJ whole genome shotgun (WGS) entry which is preliminary data.</text>
</comment>
<gene>
    <name evidence="5" type="ORF">AAAT34_06350</name>
</gene>
<keyword evidence="3" id="KW-0732">Signal</keyword>
<evidence type="ECO:0000256" key="3">
    <source>
        <dbReference type="SAM" id="SignalP"/>
    </source>
</evidence>
<dbReference type="PANTHER" id="PTHR30329">
    <property type="entry name" value="STATOR ELEMENT OF FLAGELLAR MOTOR COMPLEX"/>
    <property type="match status" value="1"/>
</dbReference>
<dbReference type="PROSITE" id="PS51123">
    <property type="entry name" value="OMPA_2"/>
    <property type="match status" value="1"/>
</dbReference>
<dbReference type="Gene3D" id="3.30.1330.60">
    <property type="entry name" value="OmpA-like domain"/>
    <property type="match status" value="1"/>
</dbReference>
<dbReference type="EMBL" id="JBBNFP010000019">
    <property type="protein sequence ID" value="MEQ2486674.1"/>
    <property type="molecule type" value="Genomic_DNA"/>
</dbReference>
<reference evidence="5 6" key="1">
    <citation type="submission" date="2024-04" db="EMBL/GenBank/DDBJ databases">
        <title>Human intestinal bacterial collection.</title>
        <authorList>
            <person name="Pauvert C."/>
            <person name="Hitch T.C.A."/>
            <person name="Clavel T."/>
        </authorList>
    </citation>
    <scope>NUCLEOTIDE SEQUENCE [LARGE SCALE GENOMIC DNA]</scope>
    <source>
        <strain evidence="5 6">CLA-AA-H145</strain>
    </source>
</reference>
<dbReference type="CDD" id="cd07185">
    <property type="entry name" value="OmpA_C-like"/>
    <property type="match status" value="1"/>
</dbReference>
<keyword evidence="1" id="KW-0472">Membrane</keyword>
<sequence>MKKLLIAMAFAGLSLSSMAQETADPTLKYSVATNSFWSNWFVQGNFTWTAFYSNEEKGMGWTKSPVKDFRRDMGFSAAIGKWFTPGIGIRAKFNGIWGKDVPKENAYNTCMHNKYWNLQGQALFNLSNLFCGYSPTRVWNISPYAGIGLVRNMSLNSYCMAGSAGILNQWRVSKRVQINLDVQYNIMGDDFEGVDESLAYGGHEKRNHDQIVSAEIGLTYNLGRCTWNKTPDVDAIKALAQSQIDALNAQLNDANAENARLKNLLANKSDDNKAVKEFVNTPISVFFNINKTNIASQKDLVNIEALAKYAKENGAKLKVDGYADSATGNASINQRLSEGRANTVADELVKMGVDRSKITTQGHGGVDELSPVSFNRRATVKVAD</sequence>
<accession>A0ABV1FQI0</accession>
<dbReference type="InterPro" id="IPR050330">
    <property type="entry name" value="Bact_OuterMem_StrucFunc"/>
</dbReference>
<dbReference type="InterPro" id="IPR006665">
    <property type="entry name" value="OmpA-like"/>
</dbReference>
<feature type="domain" description="OmpA-like" evidence="4">
    <location>
        <begin position="274"/>
        <end position="384"/>
    </location>
</feature>
<evidence type="ECO:0000313" key="6">
    <source>
        <dbReference type="Proteomes" id="UP001487296"/>
    </source>
</evidence>
<dbReference type="SUPFAM" id="SSF56925">
    <property type="entry name" value="OMPA-like"/>
    <property type="match status" value="1"/>
</dbReference>
<evidence type="ECO:0000256" key="2">
    <source>
        <dbReference type="SAM" id="Coils"/>
    </source>
</evidence>
<dbReference type="InterPro" id="IPR036737">
    <property type="entry name" value="OmpA-like_sf"/>
</dbReference>
<keyword evidence="6" id="KW-1185">Reference proteome</keyword>
<keyword evidence="2" id="KW-0175">Coiled coil</keyword>
<dbReference type="RefSeq" id="WP_215759768.1">
    <property type="nucleotide sequence ID" value="NZ_JAHKBE010000019.1"/>
</dbReference>
<feature type="chain" id="PRO_5046238923" evidence="3">
    <location>
        <begin position="20"/>
        <end position="384"/>
    </location>
</feature>
<feature type="coiled-coil region" evidence="2">
    <location>
        <begin position="237"/>
        <end position="271"/>
    </location>
</feature>
<proteinExistence type="predicted"/>
<evidence type="ECO:0000256" key="1">
    <source>
        <dbReference type="PROSITE-ProRule" id="PRU00473"/>
    </source>
</evidence>
<name>A0ABV1FQI0_9BACT</name>
<dbReference type="SUPFAM" id="SSF103088">
    <property type="entry name" value="OmpA-like"/>
    <property type="match status" value="1"/>
</dbReference>
<dbReference type="Pfam" id="PF00691">
    <property type="entry name" value="OmpA"/>
    <property type="match status" value="1"/>
</dbReference>
<feature type="signal peptide" evidence="3">
    <location>
        <begin position="1"/>
        <end position="19"/>
    </location>
</feature>